<reference evidence="5 6" key="1">
    <citation type="submission" date="2005-11" db="EMBL/GenBank/DDBJ databases">
        <title>The complete genome sequence of Lawsonia intracellularis: the causative agent of proliferative enteropathy.</title>
        <authorList>
            <person name="Kaur K."/>
            <person name="Zhang Q."/>
            <person name="Beckler D."/>
            <person name="Munir S."/>
            <person name="Li L."/>
            <person name="Kinsley K."/>
            <person name="Herron L."/>
            <person name="Peterson A."/>
            <person name="May B."/>
            <person name="Singh S."/>
            <person name="Gebhart C."/>
            <person name="Kapur V."/>
        </authorList>
    </citation>
    <scope>NUCLEOTIDE SEQUENCE [LARGE SCALE GENOMIC DNA]</scope>
    <source>
        <strain evidence="5 6">PHE/MN1-00</strain>
    </source>
</reference>
<dbReference type="SUPFAM" id="SSF52540">
    <property type="entry name" value="P-loop containing nucleoside triphosphate hydrolases"/>
    <property type="match status" value="1"/>
</dbReference>
<dbReference type="STRING" id="363253.LI0499"/>
<dbReference type="PANTHER" id="PTHR45772:SF7">
    <property type="entry name" value="AMINO ACID ABC TRANSPORTER ATP-BINDING PROTEIN"/>
    <property type="match status" value="1"/>
</dbReference>
<dbReference type="FunFam" id="3.40.50.300:FF:000421">
    <property type="entry name" value="Branched-chain amino acid ABC transporter ATP-binding protein"/>
    <property type="match status" value="1"/>
</dbReference>
<sequence length="268" mass="30293">MKEYVQQKNQNSILELQNIVIQFGGITAVNNLTMNVEKGSIAAIIGPNGAGKTTAFNMISGFYTPHKGNIFFKGKSITGLPPYKICQLGMARTFQNIRLFSNETTLENIMLGCHVRRSSYWWMPVIGVPSAIREEKKIKGQAMELIQRFNLELYVNEKASSLPYGAQRRLEIARALATYPELLLLDEPAAGMNPQESIELMHLIKNIRDEFKLTILLIEHDMKLVMGVCQYIWVLEYGQIIAEGIPQKIRNDPKVIEAYLGGEETHYA</sequence>
<dbReference type="InterPro" id="IPR027417">
    <property type="entry name" value="P-loop_NTPase"/>
</dbReference>
<dbReference type="GO" id="GO:0005886">
    <property type="term" value="C:plasma membrane"/>
    <property type="evidence" value="ECO:0007669"/>
    <property type="project" value="TreeGrafter"/>
</dbReference>
<dbReference type="Pfam" id="PF12399">
    <property type="entry name" value="BCA_ABC_TP_C"/>
    <property type="match status" value="1"/>
</dbReference>
<dbReference type="InterPro" id="IPR032823">
    <property type="entry name" value="BCA_ABC_TP_C"/>
</dbReference>
<name>Q1MR23_LAWIP</name>
<evidence type="ECO:0000256" key="1">
    <source>
        <dbReference type="ARBA" id="ARBA00022448"/>
    </source>
</evidence>
<accession>Q1MR23</accession>
<dbReference type="GO" id="GO:0005304">
    <property type="term" value="F:L-valine transmembrane transporter activity"/>
    <property type="evidence" value="ECO:0007669"/>
    <property type="project" value="TreeGrafter"/>
</dbReference>
<dbReference type="HOGENOM" id="CLU_000604_1_2_7"/>
<keyword evidence="3 5" id="KW-0067">ATP-binding</keyword>
<dbReference type="InterPro" id="IPR003439">
    <property type="entry name" value="ABC_transporter-like_ATP-bd"/>
</dbReference>
<evidence type="ECO:0000259" key="4">
    <source>
        <dbReference type="PROSITE" id="PS50893"/>
    </source>
</evidence>
<dbReference type="eggNOG" id="COG0411">
    <property type="taxonomic scope" value="Bacteria"/>
</dbReference>
<dbReference type="PROSITE" id="PS50893">
    <property type="entry name" value="ABC_TRANSPORTER_2"/>
    <property type="match status" value="1"/>
</dbReference>
<evidence type="ECO:0000256" key="3">
    <source>
        <dbReference type="ARBA" id="ARBA00022840"/>
    </source>
</evidence>
<dbReference type="GO" id="GO:1903805">
    <property type="term" value="P:L-valine import across plasma membrane"/>
    <property type="evidence" value="ECO:0007669"/>
    <property type="project" value="TreeGrafter"/>
</dbReference>
<dbReference type="RefSeq" id="WP_011526583.1">
    <property type="nucleotide sequence ID" value="NC_008011.1"/>
</dbReference>
<proteinExistence type="predicted"/>
<dbReference type="OrthoDB" id="9809450at2"/>
<keyword evidence="2" id="KW-0547">Nucleotide-binding</keyword>
<dbReference type="InterPro" id="IPR051120">
    <property type="entry name" value="ABC_AA/LPS_Transport"/>
</dbReference>
<dbReference type="EMBL" id="AM180252">
    <property type="protein sequence ID" value="CAJ54553.1"/>
    <property type="molecule type" value="Genomic_DNA"/>
</dbReference>
<dbReference type="GO" id="GO:0015188">
    <property type="term" value="F:L-isoleucine transmembrane transporter activity"/>
    <property type="evidence" value="ECO:0007669"/>
    <property type="project" value="TreeGrafter"/>
</dbReference>
<dbReference type="GO" id="GO:0015808">
    <property type="term" value="P:L-alanine transport"/>
    <property type="evidence" value="ECO:0007669"/>
    <property type="project" value="TreeGrafter"/>
</dbReference>
<dbReference type="GO" id="GO:0016887">
    <property type="term" value="F:ATP hydrolysis activity"/>
    <property type="evidence" value="ECO:0007669"/>
    <property type="project" value="InterPro"/>
</dbReference>
<dbReference type="GO" id="GO:0042941">
    <property type="term" value="P:D-alanine transmembrane transport"/>
    <property type="evidence" value="ECO:0007669"/>
    <property type="project" value="TreeGrafter"/>
</dbReference>
<dbReference type="GO" id="GO:1903806">
    <property type="term" value="P:L-isoleucine import across plasma membrane"/>
    <property type="evidence" value="ECO:0007669"/>
    <property type="project" value="TreeGrafter"/>
</dbReference>
<evidence type="ECO:0000313" key="5">
    <source>
        <dbReference type="EMBL" id="CAJ54553.1"/>
    </source>
</evidence>
<evidence type="ECO:0000256" key="2">
    <source>
        <dbReference type="ARBA" id="ARBA00022741"/>
    </source>
</evidence>
<keyword evidence="6" id="KW-1185">Reference proteome</keyword>
<dbReference type="CDD" id="cd03219">
    <property type="entry name" value="ABC_Mj1267_LivG_branched"/>
    <property type="match status" value="1"/>
</dbReference>
<dbReference type="AlphaFoldDB" id="Q1MR23"/>
<dbReference type="GO" id="GO:0005524">
    <property type="term" value="F:ATP binding"/>
    <property type="evidence" value="ECO:0007669"/>
    <property type="project" value="UniProtKB-KW"/>
</dbReference>
<dbReference type="KEGG" id="lip:LI0499"/>
<feature type="domain" description="ABC transporter" evidence="4">
    <location>
        <begin position="14"/>
        <end position="262"/>
    </location>
</feature>
<dbReference type="GO" id="GO:0015192">
    <property type="term" value="F:L-phenylalanine transmembrane transporter activity"/>
    <property type="evidence" value="ECO:0007669"/>
    <property type="project" value="TreeGrafter"/>
</dbReference>
<dbReference type="Gene3D" id="3.40.50.300">
    <property type="entry name" value="P-loop containing nucleotide triphosphate hydrolases"/>
    <property type="match status" value="1"/>
</dbReference>
<dbReference type="PANTHER" id="PTHR45772">
    <property type="entry name" value="CONSERVED COMPONENT OF ABC TRANSPORTER FOR NATURAL AMINO ACIDS-RELATED"/>
    <property type="match status" value="1"/>
</dbReference>
<dbReference type="SMART" id="SM00382">
    <property type="entry name" value="AAA"/>
    <property type="match status" value="1"/>
</dbReference>
<dbReference type="Pfam" id="PF00005">
    <property type="entry name" value="ABC_tran"/>
    <property type="match status" value="1"/>
</dbReference>
<dbReference type="InterPro" id="IPR003593">
    <property type="entry name" value="AAA+_ATPase"/>
</dbReference>
<organism evidence="5 6">
    <name type="scientific">Lawsonia intracellularis (strain PHE/MN1-00)</name>
    <dbReference type="NCBI Taxonomy" id="363253"/>
    <lineage>
        <taxon>Bacteria</taxon>
        <taxon>Pseudomonadati</taxon>
        <taxon>Thermodesulfobacteriota</taxon>
        <taxon>Desulfovibrionia</taxon>
        <taxon>Desulfovibrionales</taxon>
        <taxon>Desulfovibrionaceae</taxon>
        <taxon>Lawsonia</taxon>
    </lineage>
</organism>
<evidence type="ECO:0000313" key="6">
    <source>
        <dbReference type="Proteomes" id="UP000002430"/>
    </source>
</evidence>
<dbReference type="Proteomes" id="UP000002430">
    <property type="component" value="Chromosome"/>
</dbReference>
<protein>
    <submittedName>
        <fullName evidence="5">Branched chain amino acid ABC transporter, ATP-binding protein</fullName>
    </submittedName>
</protein>
<keyword evidence="1" id="KW-0813">Transport</keyword>
<gene>
    <name evidence="5" type="primary">livG</name>
    <name evidence="5" type="ordered locus">LI0499</name>
</gene>